<evidence type="ECO:0000313" key="2">
    <source>
        <dbReference type="Proteomes" id="UP000191025"/>
    </source>
</evidence>
<comment type="caution">
    <text evidence="1">The sequence shown here is derived from an EMBL/GenBank/DDBJ whole genome shotgun (WGS) entry which is preliminary data.</text>
</comment>
<evidence type="ECO:0000313" key="1">
    <source>
        <dbReference type="EMBL" id="OPH38479.1"/>
    </source>
</evidence>
<reference evidence="2" key="1">
    <citation type="submission" date="2017-03" db="EMBL/GenBank/DDBJ databases">
        <title>Draft genome sequence of Moraxella equi CCUG 4950T type strain.</title>
        <authorList>
            <person name="Salva-Serra F."/>
            <person name="Engstrom-Jakobsson H."/>
            <person name="Thorell K."/>
            <person name="Jaen-Luchoro D."/>
            <person name="Gonzales-Siles L."/>
            <person name="Karlsson R."/>
            <person name="Yazdan S."/>
            <person name="Boulund F."/>
            <person name="Johnning A."/>
            <person name="Engstrand L."/>
            <person name="Kristiansson E."/>
            <person name="Moore E."/>
        </authorList>
    </citation>
    <scope>NUCLEOTIDE SEQUENCE [LARGE SCALE GENOMIC DNA]</scope>
    <source>
        <strain evidence="2">CCUG 4441</strain>
    </source>
</reference>
<proteinExistence type="predicted"/>
<protein>
    <submittedName>
        <fullName evidence="1">Uncharacterized protein</fullName>
    </submittedName>
</protein>
<sequence length="61" mass="7177">MPAFGIYIHQVFINSTIAPLKISQNQFLTQNFPHFAKKVLSRYKNYAKMARHKTHDIVILF</sequence>
<name>A0A1V4H0M7_MORLA</name>
<accession>A0A1V4H0M7</accession>
<gene>
    <name evidence="1" type="ORF">B5J94_03400</name>
</gene>
<organism evidence="1 2">
    <name type="scientific">Moraxella lacunata</name>
    <dbReference type="NCBI Taxonomy" id="477"/>
    <lineage>
        <taxon>Bacteria</taxon>
        <taxon>Pseudomonadati</taxon>
        <taxon>Pseudomonadota</taxon>
        <taxon>Gammaproteobacteria</taxon>
        <taxon>Moraxellales</taxon>
        <taxon>Moraxellaceae</taxon>
        <taxon>Moraxella</taxon>
    </lineage>
</organism>
<dbReference type="Proteomes" id="UP000191025">
    <property type="component" value="Unassembled WGS sequence"/>
</dbReference>
<dbReference type="AlphaFoldDB" id="A0A1V4H0M7"/>
<dbReference type="EMBL" id="MXAN01000015">
    <property type="protein sequence ID" value="OPH38479.1"/>
    <property type="molecule type" value="Genomic_DNA"/>
</dbReference>